<dbReference type="RefSeq" id="WP_367406201.1">
    <property type="nucleotide sequence ID" value="NZ_JARNBH010000005.1"/>
</dbReference>
<evidence type="ECO:0000256" key="1">
    <source>
        <dbReference type="SAM" id="SignalP"/>
    </source>
</evidence>
<reference evidence="2 3" key="1">
    <citation type="submission" date="2023-03" db="EMBL/GenBank/DDBJ databases">
        <title>Bacillus Genome Sequencing.</title>
        <authorList>
            <person name="Dunlap C."/>
        </authorList>
    </citation>
    <scope>NUCLEOTIDE SEQUENCE [LARGE SCALE GENOMIC DNA]</scope>
    <source>
        <strain evidence="2 3">B-41290</strain>
    </source>
</reference>
<proteinExistence type="predicted"/>
<dbReference type="AlphaFoldDB" id="A0AAW9N2I2"/>
<evidence type="ECO:0000313" key="3">
    <source>
        <dbReference type="Proteomes" id="UP001307168"/>
    </source>
</evidence>
<feature type="chain" id="PRO_5043331490" evidence="1">
    <location>
        <begin position="30"/>
        <end position="249"/>
    </location>
</feature>
<accession>A0AAW9N2I2</accession>
<keyword evidence="1" id="KW-0732">Signal</keyword>
<dbReference type="EMBL" id="JARNBH010000005">
    <property type="protein sequence ID" value="MEC0272264.1"/>
    <property type="molecule type" value="Genomic_DNA"/>
</dbReference>
<organism evidence="2 3">
    <name type="scientific">Peribacillus castrilensis</name>
    <dbReference type="NCBI Taxonomy" id="2897690"/>
    <lineage>
        <taxon>Bacteria</taxon>
        <taxon>Bacillati</taxon>
        <taxon>Bacillota</taxon>
        <taxon>Bacilli</taxon>
        <taxon>Bacillales</taxon>
        <taxon>Bacillaceae</taxon>
        <taxon>Peribacillus</taxon>
    </lineage>
</organism>
<dbReference type="Proteomes" id="UP001307168">
    <property type="component" value="Unassembled WGS sequence"/>
</dbReference>
<keyword evidence="3" id="KW-1185">Reference proteome</keyword>
<sequence length="249" mass="27634">MKKIKRVLFLVLVLALTFTFITPGSNTKAAEIKSNPLESPESYIDYLNQFKKQTQTQTRTFSTNTTDTDDENVDEIIDQFSQLSSEKQELFLDILSNTELMALVYAGESDELGEYAEYIQWTESDEPPLISTFASTKTKTISHTGTLGVLGVPITKYKITGKYNYTSSGATSALSTKGEVVYHYNPTIATDLTYYGGYINNKKYYGEVTFYYKVGVGSLGIVQIGNVYLKVSGNHLGKLSGSIKTSVKK</sequence>
<name>A0AAW9N2I2_9BACI</name>
<comment type="caution">
    <text evidence="2">The sequence shown here is derived from an EMBL/GenBank/DDBJ whole genome shotgun (WGS) entry which is preliminary data.</text>
</comment>
<evidence type="ECO:0000313" key="2">
    <source>
        <dbReference type="EMBL" id="MEC0272264.1"/>
    </source>
</evidence>
<protein>
    <submittedName>
        <fullName evidence="2">Uncharacterized protein</fullName>
    </submittedName>
</protein>
<gene>
    <name evidence="2" type="ORF">P4706_04185</name>
</gene>
<feature type="signal peptide" evidence="1">
    <location>
        <begin position="1"/>
        <end position="29"/>
    </location>
</feature>